<evidence type="ECO:0000259" key="3">
    <source>
        <dbReference type="Pfam" id="PF01494"/>
    </source>
</evidence>
<evidence type="ECO:0000313" key="5">
    <source>
        <dbReference type="Proteomes" id="UP001479933"/>
    </source>
</evidence>
<sequence>MSEKTIDHTAEVLIVGAGPVGLTLANLLGGYGVSVVLVEARTELIDYPRGVGMDDESFRTIQTMGLVDTVSQHTVPHHIMRLVNGRGQVLVTNDPATDEFGWPRKHGFVQPLVDRELLAGLDRFDAVTVRMGTELIDLTEQPDGVVARVRSGEAETEIRTRYVVGCEGGRSFTRSHLGAEFEGLSPSTRWVVVDIENDPLGTPNVYLGADPRRPYVSIGLPHGIRRFEFMLFDDEPTDLVDDEAFMASLLRPHLPNPHGLEVIGQRVFTHHGRIASTFRRGRILIAGDAAHLMPVWLGQGWNSGIRDATNLAWKLTSVLRGLCDDTLLDTYDAERRDHAKAMIDLNMIAGSVMTARGAKARVRDLAARAVTRVPSLRDWLTDMRFKPMPRYRRGVVVDQGDLLPGTCEDTVRNRFFAQVDAPNKVSPVGVQFIQPRVSTVTADDVLLDDVSGPWWSVVAWGNDPRRLFDDRELRVLDRLGVHLLAVFPESQFEWAQREYAGSSTTIVSDTRGRLKSWFDDRAVGVVFLRPDRFIAATCLAQQAPQTVTALLSAMSATDAVRTDTGRTRTGSTDVPVTIGGSR</sequence>
<keyword evidence="1" id="KW-0560">Oxidoreductase</keyword>
<feature type="domain" description="FAD-binding" evidence="3">
    <location>
        <begin position="10"/>
        <end position="344"/>
    </location>
</feature>
<dbReference type="InterPro" id="IPR050631">
    <property type="entry name" value="PheA/TfdB_FAD_monoxygenase"/>
</dbReference>
<dbReference type="SUPFAM" id="SSF51905">
    <property type="entry name" value="FAD/NAD(P)-binding domain"/>
    <property type="match status" value="1"/>
</dbReference>
<name>A0ABZ2U6S9_9ACTN</name>
<feature type="region of interest" description="Disordered" evidence="2">
    <location>
        <begin position="561"/>
        <end position="582"/>
    </location>
</feature>
<evidence type="ECO:0000256" key="1">
    <source>
        <dbReference type="ARBA" id="ARBA00023002"/>
    </source>
</evidence>
<dbReference type="Pfam" id="PF01494">
    <property type="entry name" value="FAD_binding_3"/>
    <property type="match status" value="1"/>
</dbReference>
<accession>A0ABZ2U6S9</accession>
<dbReference type="Gene3D" id="3.30.70.2450">
    <property type="match status" value="1"/>
</dbReference>
<gene>
    <name evidence="4" type="ORF">RVF87_05755</name>
</gene>
<dbReference type="Proteomes" id="UP001479933">
    <property type="component" value="Chromosome"/>
</dbReference>
<reference evidence="4 5" key="1">
    <citation type="journal article" date="2023" name="Virus Evol.">
        <title>Computational host range prediction-The good, the bad, and the ugly.</title>
        <authorList>
            <person name="Howell A.A."/>
            <person name="Versoza C.J."/>
            <person name="Pfeifer S.P."/>
        </authorList>
    </citation>
    <scope>NUCLEOTIDE SEQUENCE [LARGE SCALE GENOMIC DNA]</scope>
    <source>
        <strain evidence="4 5">1610/1b</strain>
    </source>
</reference>
<evidence type="ECO:0000313" key="4">
    <source>
        <dbReference type="EMBL" id="WYY08576.1"/>
    </source>
</evidence>
<protein>
    <submittedName>
        <fullName evidence="4">Bifunctional 3-(3-hydroxy-phenyl)propionate/3-hydroxycinnamic acid hydroxylase</fullName>
    </submittedName>
</protein>
<dbReference type="InterPro" id="IPR002938">
    <property type="entry name" value="FAD-bd"/>
</dbReference>
<dbReference type="PANTHER" id="PTHR43476:SF3">
    <property type="entry name" value="FAD-BINDING MONOOXYGENASE"/>
    <property type="match status" value="1"/>
</dbReference>
<dbReference type="Gene3D" id="3.50.50.60">
    <property type="entry name" value="FAD/NAD(P)-binding domain"/>
    <property type="match status" value="1"/>
</dbReference>
<organism evidence="4 5">
    <name type="scientific">Gordonia hydrophobica</name>
    <dbReference type="NCBI Taxonomy" id="40516"/>
    <lineage>
        <taxon>Bacteria</taxon>
        <taxon>Bacillati</taxon>
        <taxon>Actinomycetota</taxon>
        <taxon>Actinomycetes</taxon>
        <taxon>Mycobacteriales</taxon>
        <taxon>Gordoniaceae</taxon>
        <taxon>Gordonia</taxon>
    </lineage>
</organism>
<dbReference type="PRINTS" id="PR00420">
    <property type="entry name" value="RNGMNOXGNASE"/>
</dbReference>
<keyword evidence="5" id="KW-1185">Reference proteome</keyword>
<proteinExistence type="predicted"/>
<dbReference type="RefSeq" id="WP_084247618.1">
    <property type="nucleotide sequence ID" value="NZ_CP136137.1"/>
</dbReference>
<dbReference type="InterPro" id="IPR036188">
    <property type="entry name" value="FAD/NAD-bd_sf"/>
</dbReference>
<evidence type="ECO:0000256" key="2">
    <source>
        <dbReference type="SAM" id="MobiDB-lite"/>
    </source>
</evidence>
<dbReference type="PANTHER" id="PTHR43476">
    <property type="entry name" value="3-(3-HYDROXY-PHENYL)PROPIONATE/3-HYDROXYCINNAMIC ACID HYDROXYLASE"/>
    <property type="match status" value="1"/>
</dbReference>
<dbReference type="EMBL" id="CP136137">
    <property type="protein sequence ID" value="WYY08576.1"/>
    <property type="molecule type" value="Genomic_DNA"/>
</dbReference>